<reference evidence="1 2" key="1">
    <citation type="submission" date="2021-06" db="EMBL/GenBank/DDBJ databases">
        <title>Caerostris extrusa draft genome.</title>
        <authorList>
            <person name="Kono N."/>
            <person name="Arakawa K."/>
        </authorList>
    </citation>
    <scope>NUCLEOTIDE SEQUENCE [LARGE SCALE GENOMIC DNA]</scope>
</reference>
<evidence type="ECO:0000313" key="1">
    <source>
        <dbReference type="EMBL" id="GIX75134.1"/>
    </source>
</evidence>
<dbReference type="Proteomes" id="UP001054945">
    <property type="component" value="Unassembled WGS sequence"/>
</dbReference>
<dbReference type="EMBL" id="BPLR01002563">
    <property type="protein sequence ID" value="GIX75134.1"/>
    <property type="molecule type" value="Genomic_DNA"/>
</dbReference>
<dbReference type="AlphaFoldDB" id="A0AAV4MW23"/>
<name>A0AAV4MW23_CAEEX</name>
<proteinExistence type="predicted"/>
<sequence length="85" mass="9602">MDIYRGKINSRGSSRLGVSVCAPGHSLDNDRDALFDVSISPREENNAFRQPGATLFRMASSPTSRELKYHRDTMVLCKELRSFHT</sequence>
<organism evidence="1 2">
    <name type="scientific">Caerostris extrusa</name>
    <name type="common">Bark spider</name>
    <name type="synonym">Caerostris bankana</name>
    <dbReference type="NCBI Taxonomy" id="172846"/>
    <lineage>
        <taxon>Eukaryota</taxon>
        <taxon>Metazoa</taxon>
        <taxon>Ecdysozoa</taxon>
        <taxon>Arthropoda</taxon>
        <taxon>Chelicerata</taxon>
        <taxon>Arachnida</taxon>
        <taxon>Araneae</taxon>
        <taxon>Araneomorphae</taxon>
        <taxon>Entelegynae</taxon>
        <taxon>Araneoidea</taxon>
        <taxon>Araneidae</taxon>
        <taxon>Caerostris</taxon>
    </lineage>
</organism>
<evidence type="ECO:0008006" key="3">
    <source>
        <dbReference type="Google" id="ProtNLM"/>
    </source>
</evidence>
<protein>
    <recommendedName>
        <fullName evidence="3">Ycf15</fullName>
    </recommendedName>
</protein>
<gene>
    <name evidence="1" type="ORF">CEXT_392731</name>
</gene>
<comment type="caution">
    <text evidence="1">The sequence shown here is derived from an EMBL/GenBank/DDBJ whole genome shotgun (WGS) entry which is preliminary data.</text>
</comment>
<evidence type="ECO:0000313" key="2">
    <source>
        <dbReference type="Proteomes" id="UP001054945"/>
    </source>
</evidence>
<keyword evidence="2" id="KW-1185">Reference proteome</keyword>
<accession>A0AAV4MW23</accession>